<sequence>MCFDILFEKEQTMFSRPAKHSKAATIASFQISHILAKHNKPFEDGSVVKEAFIEVGNTLFRDFKNETEIMSAIRELQLSRPTVTRRIEVMSQEMADKVKHDIMECTYFSLQFDKSTDMTDTAQL</sequence>
<reference evidence="1 2" key="1">
    <citation type="journal article" date="2021" name="BMC Biol.">
        <title>Horizontally acquired antibacterial genes associated with adaptive radiation of ladybird beetles.</title>
        <authorList>
            <person name="Li H.S."/>
            <person name="Tang X.F."/>
            <person name="Huang Y.H."/>
            <person name="Xu Z.Y."/>
            <person name="Chen M.L."/>
            <person name="Du X.Y."/>
            <person name="Qiu B.Y."/>
            <person name="Chen P.T."/>
            <person name="Zhang W."/>
            <person name="Slipinski A."/>
            <person name="Escalona H.E."/>
            <person name="Waterhouse R.M."/>
            <person name="Zwick A."/>
            <person name="Pang H."/>
        </authorList>
    </citation>
    <scope>NUCLEOTIDE SEQUENCE [LARGE SCALE GENOMIC DNA]</scope>
    <source>
        <strain evidence="1">SYSU2018</strain>
    </source>
</reference>
<dbReference type="AlphaFoldDB" id="A0ABD2MJD1"/>
<name>A0ABD2MJD1_9CUCU</name>
<dbReference type="Proteomes" id="UP001516400">
    <property type="component" value="Unassembled WGS sequence"/>
</dbReference>
<comment type="caution">
    <text evidence="1">The sequence shown here is derived from an EMBL/GenBank/DDBJ whole genome shotgun (WGS) entry which is preliminary data.</text>
</comment>
<dbReference type="PANTHER" id="PTHR45913:SF21">
    <property type="entry name" value="DUF4371 DOMAIN-CONTAINING PROTEIN"/>
    <property type="match status" value="1"/>
</dbReference>
<evidence type="ECO:0000313" key="1">
    <source>
        <dbReference type="EMBL" id="KAL3266499.1"/>
    </source>
</evidence>
<proteinExistence type="predicted"/>
<protein>
    <submittedName>
        <fullName evidence="1">Uncharacterized protein</fullName>
    </submittedName>
</protein>
<dbReference type="PANTHER" id="PTHR45913">
    <property type="entry name" value="EPM2A-INTERACTING PROTEIN 1"/>
    <property type="match status" value="1"/>
</dbReference>
<gene>
    <name evidence="1" type="ORF">HHI36_010669</name>
</gene>
<accession>A0ABD2MJD1</accession>
<keyword evidence="2" id="KW-1185">Reference proteome</keyword>
<organism evidence="1 2">
    <name type="scientific">Cryptolaemus montrouzieri</name>
    <dbReference type="NCBI Taxonomy" id="559131"/>
    <lineage>
        <taxon>Eukaryota</taxon>
        <taxon>Metazoa</taxon>
        <taxon>Ecdysozoa</taxon>
        <taxon>Arthropoda</taxon>
        <taxon>Hexapoda</taxon>
        <taxon>Insecta</taxon>
        <taxon>Pterygota</taxon>
        <taxon>Neoptera</taxon>
        <taxon>Endopterygota</taxon>
        <taxon>Coleoptera</taxon>
        <taxon>Polyphaga</taxon>
        <taxon>Cucujiformia</taxon>
        <taxon>Coccinelloidea</taxon>
        <taxon>Coccinellidae</taxon>
        <taxon>Scymninae</taxon>
        <taxon>Scymnini</taxon>
        <taxon>Cryptolaemus</taxon>
    </lineage>
</organism>
<evidence type="ECO:0000313" key="2">
    <source>
        <dbReference type="Proteomes" id="UP001516400"/>
    </source>
</evidence>
<dbReference type="EMBL" id="JABFTP020000001">
    <property type="protein sequence ID" value="KAL3266499.1"/>
    <property type="molecule type" value="Genomic_DNA"/>
</dbReference>